<keyword evidence="3" id="KW-1185">Reference proteome</keyword>
<dbReference type="EMBL" id="BTRK01000003">
    <property type="protein sequence ID" value="GMR39830.1"/>
    <property type="molecule type" value="Genomic_DNA"/>
</dbReference>
<proteinExistence type="predicted"/>
<evidence type="ECO:0000256" key="1">
    <source>
        <dbReference type="SAM" id="MobiDB-lite"/>
    </source>
</evidence>
<organism evidence="2 3">
    <name type="scientific">Pristionchus mayeri</name>
    <dbReference type="NCBI Taxonomy" id="1317129"/>
    <lineage>
        <taxon>Eukaryota</taxon>
        <taxon>Metazoa</taxon>
        <taxon>Ecdysozoa</taxon>
        <taxon>Nematoda</taxon>
        <taxon>Chromadorea</taxon>
        <taxon>Rhabditida</taxon>
        <taxon>Rhabditina</taxon>
        <taxon>Diplogasteromorpha</taxon>
        <taxon>Diplogasteroidea</taxon>
        <taxon>Neodiplogasteridae</taxon>
        <taxon>Pristionchus</taxon>
    </lineage>
</organism>
<feature type="region of interest" description="Disordered" evidence="1">
    <location>
        <begin position="1"/>
        <end position="31"/>
    </location>
</feature>
<feature type="non-terminal residue" evidence="2">
    <location>
        <position position="1"/>
    </location>
</feature>
<name>A0AAN5CCM4_9BILA</name>
<feature type="compositionally biased region" description="Polar residues" evidence="1">
    <location>
        <begin position="66"/>
        <end position="85"/>
    </location>
</feature>
<feature type="compositionally biased region" description="Low complexity" evidence="1">
    <location>
        <begin position="1"/>
        <end position="11"/>
    </location>
</feature>
<evidence type="ECO:0000313" key="3">
    <source>
        <dbReference type="Proteomes" id="UP001328107"/>
    </source>
</evidence>
<protein>
    <submittedName>
        <fullName evidence="2">Uncharacterized protein</fullName>
    </submittedName>
</protein>
<dbReference type="AlphaFoldDB" id="A0AAN5CCM4"/>
<reference evidence="3" key="1">
    <citation type="submission" date="2022-10" db="EMBL/GenBank/DDBJ databases">
        <title>Genome assembly of Pristionchus species.</title>
        <authorList>
            <person name="Yoshida K."/>
            <person name="Sommer R.J."/>
        </authorList>
    </citation>
    <scope>NUCLEOTIDE SEQUENCE [LARGE SCALE GENOMIC DNA]</scope>
    <source>
        <strain evidence="3">RS5460</strain>
    </source>
</reference>
<dbReference type="Proteomes" id="UP001328107">
    <property type="component" value="Unassembled WGS sequence"/>
</dbReference>
<evidence type="ECO:0000313" key="2">
    <source>
        <dbReference type="EMBL" id="GMR39830.1"/>
    </source>
</evidence>
<feature type="compositionally biased region" description="Low complexity" evidence="1">
    <location>
        <begin position="101"/>
        <end position="120"/>
    </location>
</feature>
<feature type="compositionally biased region" description="Polar residues" evidence="1">
    <location>
        <begin position="12"/>
        <end position="31"/>
    </location>
</feature>
<feature type="region of interest" description="Disordered" evidence="1">
    <location>
        <begin position="46"/>
        <end position="157"/>
    </location>
</feature>
<comment type="caution">
    <text evidence="2">The sequence shown here is derived from an EMBL/GenBank/DDBJ whole genome shotgun (WGS) entry which is preliminary data.</text>
</comment>
<accession>A0AAN5CCM4</accession>
<sequence>AAAAAAAQQQQHSQPSSSFDNSPIHQAAAMQSNPLQHYPYYNVQQMQHLQHQQQSAVAAAPMPTVHSVSNPLPIYSTTSPSMSHEQLQQMQQQNPAHSVLSSSPPETAAAAPISLSSSPPYGAPNVLATSPNSAFSYVGGAEARPQQPPHQHTHEGP</sequence>
<gene>
    <name evidence="2" type="ORF">PMAYCL1PPCAC_10025</name>
</gene>